<keyword evidence="2 7" id="KW-0808">Transferase</keyword>
<feature type="binding site" evidence="7">
    <location>
        <begin position="135"/>
        <end position="140"/>
    </location>
    <ligand>
        <name>ATP</name>
        <dbReference type="ChEBI" id="CHEBI:30616"/>
    </ligand>
</feature>
<keyword evidence="7" id="KW-0963">Cytoplasm</keyword>
<protein>
    <recommendedName>
        <fullName evidence="7">Shikimate kinase</fullName>
        <shortName evidence="7">SK</shortName>
        <ecNumber evidence="7">2.7.1.71</ecNumber>
    </recommendedName>
</protein>
<evidence type="ECO:0000313" key="10">
    <source>
        <dbReference type="Proteomes" id="UP001317532"/>
    </source>
</evidence>
<dbReference type="Pfam" id="PF01381">
    <property type="entry name" value="HTH_3"/>
    <property type="match status" value="1"/>
</dbReference>
<dbReference type="PROSITE" id="PS50943">
    <property type="entry name" value="HTH_CROC1"/>
    <property type="match status" value="1"/>
</dbReference>
<dbReference type="GO" id="GO:0005829">
    <property type="term" value="C:cytosol"/>
    <property type="evidence" value="ECO:0007669"/>
    <property type="project" value="TreeGrafter"/>
</dbReference>
<feature type="binding site" evidence="7">
    <location>
        <position position="204"/>
    </location>
    <ligand>
        <name>substrate</name>
    </ligand>
</feature>
<dbReference type="Proteomes" id="UP001317532">
    <property type="component" value="Chromosome"/>
</dbReference>
<proteinExistence type="inferred from homology"/>
<dbReference type="CDD" id="cd00093">
    <property type="entry name" value="HTH_XRE"/>
    <property type="match status" value="1"/>
</dbReference>
<dbReference type="SUPFAM" id="SSF47413">
    <property type="entry name" value="lambda repressor-like DNA-binding domains"/>
    <property type="match status" value="1"/>
</dbReference>
<keyword evidence="4 7" id="KW-0418">Kinase</keyword>
<keyword evidence="7" id="KW-0460">Magnesium</keyword>
<dbReference type="EMBL" id="AP025523">
    <property type="protein sequence ID" value="BDE04953.1"/>
    <property type="molecule type" value="Genomic_DNA"/>
</dbReference>
<dbReference type="GO" id="GO:0004765">
    <property type="term" value="F:shikimate kinase activity"/>
    <property type="evidence" value="ECO:0007669"/>
    <property type="project" value="UniProtKB-UniRule"/>
</dbReference>
<dbReference type="PRINTS" id="PR01100">
    <property type="entry name" value="SHIKIMTKNASE"/>
</dbReference>
<evidence type="ECO:0000256" key="1">
    <source>
        <dbReference type="ARBA" id="ARBA00022605"/>
    </source>
</evidence>
<keyword evidence="5 7" id="KW-0067">ATP-binding</keyword>
<dbReference type="AlphaFoldDB" id="A0AAN1XSB2"/>
<dbReference type="PANTHER" id="PTHR21087">
    <property type="entry name" value="SHIKIMATE KINASE"/>
    <property type="match status" value="1"/>
</dbReference>
<comment type="similarity">
    <text evidence="7">Belongs to the shikimate kinase family.</text>
</comment>
<feature type="domain" description="HTH cro/C1-type" evidence="8">
    <location>
        <begin position="25"/>
        <end position="79"/>
    </location>
</feature>
<dbReference type="SUPFAM" id="SSF52540">
    <property type="entry name" value="P-loop containing nucleoside triphosphate hydrolases"/>
    <property type="match status" value="1"/>
</dbReference>
<comment type="subunit">
    <text evidence="7">Monomer.</text>
</comment>
<comment type="cofactor">
    <cofactor evidence="7">
        <name>Mg(2+)</name>
        <dbReference type="ChEBI" id="CHEBI:18420"/>
    </cofactor>
    <text evidence="7">Binds 1 Mg(2+) ion per subunit.</text>
</comment>
<evidence type="ECO:0000256" key="4">
    <source>
        <dbReference type="ARBA" id="ARBA00022777"/>
    </source>
</evidence>
<feature type="binding site" evidence="7">
    <location>
        <position position="139"/>
    </location>
    <ligand>
        <name>Mg(2+)</name>
        <dbReference type="ChEBI" id="CHEBI:18420"/>
    </ligand>
</feature>
<organism evidence="9 10">
    <name type="scientific">Vulcanimicrobium alpinum</name>
    <dbReference type="NCBI Taxonomy" id="3016050"/>
    <lineage>
        <taxon>Bacteria</taxon>
        <taxon>Bacillati</taxon>
        <taxon>Vulcanimicrobiota</taxon>
        <taxon>Vulcanimicrobiia</taxon>
        <taxon>Vulcanimicrobiales</taxon>
        <taxon>Vulcanimicrobiaceae</taxon>
        <taxon>Vulcanimicrobium</taxon>
    </lineage>
</organism>
<evidence type="ECO:0000256" key="5">
    <source>
        <dbReference type="ARBA" id="ARBA00022840"/>
    </source>
</evidence>
<dbReference type="PANTHER" id="PTHR21087:SF16">
    <property type="entry name" value="SHIKIMATE KINASE 1, CHLOROPLASTIC"/>
    <property type="match status" value="1"/>
</dbReference>
<dbReference type="GO" id="GO:0009073">
    <property type="term" value="P:aromatic amino acid family biosynthetic process"/>
    <property type="evidence" value="ECO:0007669"/>
    <property type="project" value="UniProtKB-KW"/>
</dbReference>
<comment type="catalytic activity">
    <reaction evidence="7">
        <text>shikimate + ATP = 3-phosphoshikimate + ADP + H(+)</text>
        <dbReference type="Rhea" id="RHEA:13121"/>
        <dbReference type="ChEBI" id="CHEBI:15378"/>
        <dbReference type="ChEBI" id="CHEBI:30616"/>
        <dbReference type="ChEBI" id="CHEBI:36208"/>
        <dbReference type="ChEBI" id="CHEBI:145989"/>
        <dbReference type="ChEBI" id="CHEBI:456216"/>
        <dbReference type="EC" id="2.7.1.71"/>
    </reaction>
</comment>
<evidence type="ECO:0000256" key="7">
    <source>
        <dbReference type="HAMAP-Rule" id="MF_00109"/>
    </source>
</evidence>
<dbReference type="GO" id="GO:0005524">
    <property type="term" value="F:ATP binding"/>
    <property type="evidence" value="ECO:0007669"/>
    <property type="project" value="UniProtKB-UniRule"/>
</dbReference>
<keyword evidence="6 7" id="KW-0057">Aromatic amino acid biosynthesis</keyword>
<dbReference type="GO" id="GO:0003677">
    <property type="term" value="F:DNA binding"/>
    <property type="evidence" value="ECO:0007669"/>
    <property type="project" value="InterPro"/>
</dbReference>
<dbReference type="CDD" id="cd00464">
    <property type="entry name" value="SK"/>
    <property type="match status" value="1"/>
</dbReference>
<dbReference type="InterPro" id="IPR010982">
    <property type="entry name" value="Lambda_DNA-bd_dom_sf"/>
</dbReference>
<dbReference type="HAMAP" id="MF_00109">
    <property type="entry name" value="Shikimate_kinase"/>
    <property type="match status" value="1"/>
</dbReference>
<dbReference type="InterPro" id="IPR000623">
    <property type="entry name" value="Shikimate_kinase/TSH1"/>
</dbReference>
<dbReference type="InterPro" id="IPR031322">
    <property type="entry name" value="Shikimate/glucono_kinase"/>
</dbReference>
<keyword evidence="10" id="KW-1185">Reference proteome</keyword>
<dbReference type="GO" id="GO:0009423">
    <property type="term" value="P:chorismate biosynthetic process"/>
    <property type="evidence" value="ECO:0007669"/>
    <property type="project" value="UniProtKB-UniRule"/>
</dbReference>
<sequence length="292" mass="32137">MSAPVPGKDDPEAEEAFLRLLGERVRGLRARRGMTRRILARDSGLSERYLAQLESGQGNVSILLMRQLARALNVPLRRLVADAGDESDDLVHATELLRSLDGPRQAEARDLLARAFGDADPEQRRHRIALIGLRGAGKTTLGGLLAERLDVPFIELDREIERTSGVSLATIFEFYGQAGFRRLERSCLDRILEHHPRFVLATGGSIVSEPATFERLLSACYTVWLHASPAEHMERVVAQGDMRPMAGNDESMADLRRILEGREGLYRRADADVDTGGRPPAASLDALIAALA</sequence>
<dbReference type="KEGG" id="vab:WPS_02290"/>
<comment type="subcellular location">
    <subcellularLocation>
        <location evidence="7">Cytoplasm</location>
    </subcellularLocation>
</comment>
<dbReference type="Gene3D" id="3.40.50.300">
    <property type="entry name" value="P-loop containing nucleotide triphosphate hydrolases"/>
    <property type="match status" value="1"/>
</dbReference>
<evidence type="ECO:0000256" key="6">
    <source>
        <dbReference type="ARBA" id="ARBA00023141"/>
    </source>
</evidence>
<dbReference type="EC" id="2.7.1.71" evidence="7"/>
<keyword evidence="7" id="KW-0479">Metal-binding</keyword>
<dbReference type="InterPro" id="IPR027417">
    <property type="entry name" value="P-loop_NTPase"/>
</dbReference>
<keyword evidence="1 7" id="KW-0028">Amino-acid biosynthesis</keyword>
<comment type="pathway">
    <text evidence="7">Metabolic intermediate biosynthesis; chorismate biosynthesis; chorismate from D-erythrose 4-phosphate and phosphoenolpyruvate: step 5/7.</text>
</comment>
<dbReference type="Gene3D" id="1.10.260.40">
    <property type="entry name" value="lambda repressor-like DNA-binding domains"/>
    <property type="match status" value="1"/>
</dbReference>
<comment type="function">
    <text evidence="7">Catalyzes the specific phosphorylation of the 3-hydroxyl group of shikimic acid using ATP as a cosubstrate.</text>
</comment>
<gene>
    <name evidence="7 9" type="primary">aroK</name>
    <name evidence="9" type="ORF">WPS_02290</name>
</gene>
<feature type="binding site" evidence="7">
    <location>
        <position position="243"/>
    </location>
    <ligand>
        <name>ATP</name>
        <dbReference type="ChEBI" id="CHEBI:30616"/>
    </ligand>
</feature>
<feature type="binding site" evidence="7">
    <location>
        <position position="278"/>
    </location>
    <ligand>
        <name>ATP</name>
        <dbReference type="ChEBI" id="CHEBI:30616"/>
    </ligand>
</feature>
<name>A0AAN1XSB2_UNVUL</name>
<evidence type="ECO:0000259" key="8">
    <source>
        <dbReference type="PROSITE" id="PS50943"/>
    </source>
</evidence>
<feature type="binding site" evidence="7">
    <location>
        <position position="262"/>
    </location>
    <ligand>
        <name>substrate</name>
    </ligand>
</feature>
<feature type="binding site" evidence="7">
    <location>
        <position position="181"/>
    </location>
    <ligand>
        <name>substrate</name>
    </ligand>
</feature>
<accession>A0AAN1XSB2</accession>
<keyword evidence="3 7" id="KW-0547">Nucleotide-binding</keyword>
<evidence type="ECO:0000256" key="2">
    <source>
        <dbReference type="ARBA" id="ARBA00022679"/>
    </source>
</evidence>
<evidence type="ECO:0000256" key="3">
    <source>
        <dbReference type="ARBA" id="ARBA00022741"/>
    </source>
</evidence>
<dbReference type="Pfam" id="PF01202">
    <property type="entry name" value="SKI"/>
    <property type="match status" value="1"/>
</dbReference>
<reference evidence="9 10" key="1">
    <citation type="journal article" date="2022" name="ISME Commun">
        <title>Vulcanimicrobium alpinus gen. nov. sp. nov., the first cultivated representative of the candidate phylum 'Eremiobacterota', is a metabolically versatile aerobic anoxygenic phototroph.</title>
        <authorList>
            <person name="Yabe S."/>
            <person name="Muto K."/>
            <person name="Abe K."/>
            <person name="Yokota A."/>
            <person name="Staudigel H."/>
            <person name="Tebo B.M."/>
        </authorList>
    </citation>
    <scope>NUCLEOTIDE SEQUENCE [LARGE SCALE GENOMIC DNA]</scope>
    <source>
        <strain evidence="9 10">WC8-2</strain>
    </source>
</reference>
<feature type="binding site" evidence="7">
    <location>
        <position position="157"/>
    </location>
    <ligand>
        <name>substrate</name>
    </ligand>
</feature>
<dbReference type="SMART" id="SM00530">
    <property type="entry name" value="HTH_XRE"/>
    <property type="match status" value="1"/>
</dbReference>
<dbReference type="RefSeq" id="WP_317996031.1">
    <property type="nucleotide sequence ID" value="NZ_AP025523.1"/>
</dbReference>
<dbReference type="InterPro" id="IPR001387">
    <property type="entry name" value="Cro/C1-type_HTH"/>
</dbReference>
<dbReference type="NCBIfam" id="NF006015">
    <property type="entry name" value="PRK08154.1"/>
    <property type="match status" value="1"/>
</dbReference>
<dbReference type="GO" id="GO:0008652">
    <property type="term" value="P:amino acid biosynthetic process"/>
    <property type="evidence" value="ECO:0007669"/>
    <property type="project" value="UniProtKB-KW"/>
</dbReference>
<evidence type="ECO:0000313" key="9">
    <source>
        <dbReference type="EMBL" id="BDE04953.1"/>
    </source>
</evidence>
<dbReference type="GO" id="GO:0000287">
    <property type="term" value="F:magnesium ion binding"/>
    <property type="evidence" value="ECO:0007669"/>
    <property type="project" value="UniProtKB-UniRule"/>
</dbReference>